<comment type="caution">
    <text evidence="3">The sequence shown here is derived from an EMBL/GenBank/DDBJ whole genome shotgun (WGS) entry which is preliminary data.</text>
</comment>
<evidence type="ECO:0000256" key="1">
    <source>
        <dbReference type="SAM" id="Coils"/>
    </source>
</evidence>
<evidence type="ECO:0000313" key="4">
    <source>
        <dbReference type="Proteomes" id="UP001551482"/>
    </source>
</evidence>
<dbReference type="RefSeq" id="WP_358361230.1">
    <property type="nucleotide sequence ID" value="NZ_JBEZFP010000114.1"/>
</dbReference>
<dbReference type="EMBL" id="JBEZFP010000114">
    <property type="protein sequence ID" value="MEU8138214.1"/>
    <property type="molecule type" value="Genomic_DNA"/>
</dbReference>
<feature type="compositionally biased region" description="Basic and acidic residues" evidence="2">
    <location>
        <begin position="217"/>
        <end position="228"/>
    </location>
</feature>
<keyword evidence="1" id="KW-0175">Coiled coil</keyword>
<feature type="region of interest" description="Disordered" evidence="2">
    <location>
        <begin position="211"/>
        <end position="250"/>
    </location>
</feature>
<sequence>MDVEAWMGLSGGAVAVASAAISFAQARSSRASAAHSDRQARAAEEQVRVAREQLEHAQRAHREANEPYVIVDIQQDRPGVPVLMLVVENIGPTVARNVRITATPPLESGWGDDLTQNLQDALARTIPMLPPGRRLTFLFDDEKRLDSGLPLVYNFVVQSEGPYGPVEDLEYTVDLGTWRGSLLGERATKKLEDKLGEIGTGLEELAGHYRRANADSIRAENDRTAERLRQRRTQRQAQETQAPAPDSTEP</sequence>
<evidence type="ECO:0000256" key="2">
    <source>
        <dbReference type="SAM" id="MobiDB-lite"/>
    </source>
</evidence>
<protein>
    <submittedName>
        <fullName evidence="3">Uncharacterized protein</fullName>
    </submittedName>
</protein>
<organism evidence="3 4">
    <name type="scientific">Streptodolium elevatio</name>
    <dbReference type="NCBI Taxonomy" id="3157996"/>
    <lineage>
        <taxon>Bacteria</taxon>
        <taxon>Bacillati</taxon>
        <taxon>Actinomycetota</taxon>
        <taxon>Actinomycetes</taxon>
        <taxon>Kitasatosporales</taxon>
        <taxon>Streptomycetaceae</taxon>
        <taxon>Streptodolium</taxon>
    </lineage>
</organism>
<dbReference type="Proteomes" id="UP001551482">
    <property type="component" value="Unassembled WGS sequence"/>
</dbReference>
<gene>
    <name evidence="3" type="ORF">AB0C36_32485</name>
</gene>
<accession>A0ABV3DTJ9</accession>
<proteinExistence type="predicted"/>
<reference evidence="3 4" key="1">
    <citation type="submission" date="2024-06" db="EMBL/GenBank/DDBJ databases">
        <title>The Natural Products Discovery Center: Release of the First 8490 Sequenced Strains for Exploring Actinobacteria Biosynthetic Diversity.</title>
        <authorList>
            <person name="Kalkreuter E."/>
            <person name="Kautsar S.A."/>
            <person name="Yang D."/>
            <person name="Bader C.D."/>
            <person name="Teijaro C.N."/>
            <person name="Fluegel L."/>
            <person name="Davis C.M."/>
            <person name="Simpson J.R."/>
            <person name="Lauterbach L."/>
            <person name="Steele A.D."/>
            <person name="Gui C."/>
            <person name="Meng S."/>
            <person name="Li G."/>
            <person name="Viehrig K."/>
            <person name="Ye F."/>
            <person name="Su P."/>
            <person name="Kiefer A.F."/>
            <person name="Nichols A."/>
            <person name="Cepeda A.J."/>
            <person name="Yan W."/>
            <person name="Fan B."/>
            <person name="Jiang Y."/>
            <person name="Adhikari A."/>
            <person name="Zheng C.-J."/>
            <person name="Schuster L."/>
            <person name="Cowan T.M."/>
            <person name="Smanski M.J."/>
            <person name="Chevrette M.G."/>
            <person name="De Carvalho L.P.S."/>
            <person name="Shen B."/>
        </authorList>
    </citation>
    <scope>NUCLEOTIDE SEQUENCE [LARGE SCALE GENOMIC DNA]</scope>
    <source>
        <strain evidence="3 4">NPDC048946</strain>
    </source>
</reference>
<name>A0ABV3DTJ9_9ACTN</name>
<keyword evidence="4" id="KW-1185">Reference proteome</keyword>
<evidence type="ECO:0000313" key="3">
    <source>
        <dbReference type="EMBL" id="MEU8138214.1"/>
    </source>
</evidence>
<feature type="coiled-coil region" evidence="1">
    <location>
        <begin position="33"/>
        <end position="60"/>
    </location>
</feature>